<comment type="similarity">
    <text evidence="2">Belongs to the aerobic coproporphyrinogen-III oxidase family.</text>
</comment>
<comment type="pathway">
    <text evidence="1">Porphyrin-containing compound metabolism; protoporphyrin-IX biosynthesis; protoporphyrinogen-IX from coproporphyrinogen-III (O2 route): step 1/1.</text>
</comment>
<accession>A0A4P7NJE5</accession>
<evidence type="ECO:0000313" key="9">
    <source>
        <dbReference type="EMBL" id="QBZ62122.1"/>
    </source>
</evidence>
<proteinExistence type="inferred from homology"/>
<dbReference type="SUPFAM" id="SSF102886">
    <property type="entry name" value="Coproporphyrinogen III oxidase"/>
    <property type="match status" value="1"/>
</dbReference>
<dbReference type="EMBL" id="CP034208">
    <property type="protein sequence ID" value="QBZ62122.1"/>
    <property type="molecule type" value="Genomic_DNA"/>
</dbReference>
<evidence type="ECO:0000256" key="2">
    <source>
        <dbReference type="ARBA" id="ARBA00010644"/>
    </source>
</evidence>
<reference evidence="9 10" key="1">
    <citation type="journal article" date="2019" name="Mol. Biol. Evol.">
        <title>Blast fungal genomes show frequent chromosomal changes, gene gains and losses, and effector gene turnover.</title>
        <authorList>
            <person name="Gomez Luciano L.B."/>
            <person name="Jason Tsai I."/>
            <person name="Chuma I."/>
            <person name="Tosa Y."/>
            <person name="Chen Y.H."/>
            <person name="Li J.Y."/>
            <person name="Li M.Y."/>
            <person name="Jade Lu M.Y."/>
            <person name="Nakayashiki H."/>
            <person name="Li W.H."/>
        </authorList>
    </citation>
    <scope>NUCLEOTIDE SEQUENCE [LARGE SCALE GENOMIC DNA]</scope>
    <source>
        <strain evidence="9">MZ5-1-6</strain>
    </source>
</reference>
<dbReference type="Pfam" id="PF01218">
    <property type="entry name" value="Coprogen_oxidas"/>
    <property type="match status" value="1"/>
</dbReference>
<dbReference type="InterPro" id="IPR001260">
    <property type="entry name" value="Coprogen_oxidase_aer"/>
</dbReference>
<dbReference type="GO" id="GO:0006782">
    <property type="term" value="P:protoporphyrinogen IX biosynthetic process"/>
    <property type="evidence" value="ECO:0007669"/>
    <property type="project" value="UniProtKB-UniPathway"/>
</dbReference>
<feature type="region of interest" description="Disordered" evidence="8">
    <location>
        <begin position="428"/>
        <end position="452"/>
    </location>
</feature>
<dbReference type="EC" id="1.3.3.3" evidence="4"/>
<evidence type="ECO:0000256" key="4">
    <source>
        <dbReference type="ARBA" id="ARBA00012869"/>
    </source>
</evidence>
<feature type="compositionally biased region" description="Low complexity" evidence="8">
    <location>
        <begin position="531"/>
        <end position="546"/>
    </location>
</feature>
<keyword evidence="5" id="KW-0560">Oxidoreductase</keyword>
<evidence type="ECO:0000256" key="3">
    <source>
        <dbReference type="ARBA" id="ARBA00011738"/>
    </source>
</evidence>
<dbReference type="Gene3D" id="3.40.1500.10">
    <property type="entry name" value="Coproporphyrinogen III oxidase, aerobic"/>
    <property type="match status" value="1"/>
</dbReference>
<evidence type="ECO:0000256" key="6">
    <source>
        <dbReference type="ARBA" id="ARBA00023133"/>
    </source>
</evidence>
<evidence type="ECO:0000256" key="7">
    <source>
        <dbReference type="ARBA" id="ARBA00023244"/>
    </source>
</evidence>
<keyword evidence="7" id="KW-0627">Porphyrin biosynthesis</keyword>
<feature type="region of interest" description="Disordered" evidence="8">
    <location>
        <begin position="496"/>
        <end position="562"/>
    </location>
</feature>
<dbReference type="AlphaFoldDB" id="A0A4P7NJE5"/>
<evidence type="ECO:0000256" key="1">
    <source>
        <dbReference type="ARBA" id="ARBA00005168"/>
    </source>
</evidence>
<protein>
    <recommendedName>
        <fullName evidence="4">coproporphyrinogen oxidase</fullName>
        <ecNumber evidence="4">1.3.3.3</ecNumber>
    </recommendedName>
</protein>
<dbReference type="PANTHER" id="PTHR10755">
    <property type="entry name" value="COPROPORPHYRINOGEN III OXIDASE, MITOCHONDRIAL"/>
    <property type="match status" value="1"/>
</dbReference>
<keyword evidence="6" id="KW-0350">Heme biosynthesis</keyword>
<evidence type="ECO:0000256" key="8">
    <source>
        <dbReference type="SAM" id="MobiDB-lite"/>
    </source>
</evidence>
<dbReference type="PRINTS" id="PR00073">
    <property type="entry name" value="COPRGNOXDASE"/>
</dbReference>
<dbReference type="FunFam" id="3.40.1500.10:FF:000002">
    <property type="entry name" value="oxygen-dependent coproporphyrinogen-III oxidase, mitochondrial"/>
    <property type="match status" value="1"/>
</dbReference>
<dbReference type="GO" id="GO:0004109">
    <property type="term" value="F:coproporphyrinogen oxidase activity"/>
    <property type="evidence" value="ECO:0007669"/>
    <property type="project" value="UniProtKB-EC"/>
</dbReference>
<name>A0A4P7NJE5_PYROR</name>
<dbReference type="UniPathway" id="UPA00251">
    <property type="reaction ID" value="UER00322"/>
</dbReference>
<sequence length="663" mass="73149">MASPFRQAARLLSQSKARPQLNTPSFSFVAKTSRISQRGITRSATSGASSTAATYIPWAAAGLVATSLGAYWYKMTAEEPIRMDPASLAERDAQMMRESGVTEQSPMRLRMEEFIKEQQRLIVQGLEEVDGKKFRIDEWQRKEGGGGITCVLQDGNVFEKAGVGVSVVYGSLPRAAIEKMRVNHRNITGGSDTIPEKLDFFAAGLSLVVHPSNPMAPTVHCNYRYFETAFPDGTSGAWWFGGGADLTPSYLFDEDAIHFHRTLKDVCDKHDKDYFPRFKKWCDEYFFNKHRGESRGIGGIFFDDLDESVSDRDNTFAFIQDGLRAFLPSYVPIINRRKDMPFTPEEKEWQQLRRGKYVEFNLVHDRGTAFGLNSPGARVESILMSLPRTASWQYMHEPAPKSREARLTEILRSPKEWILTTLIASISSIPPPPTEDAQQPQRQSNTDQNQQQNVLSQLDPAHRPLITALHALFPSLLLPALDLLDRGLVSRLELGDGRDVPTGNPEPPAAAAAAAHRTGPQQDHPSPAPAPAATTAIYHVRSAQPQPRHHHHHRSRASDQAKPQKTYVVHLAAWNCTCAAFAFSAFPGGAAVAALDSAGPPPQELDFGGLSLDGTHGREAQGVPCCKHLLACLLVDRWAGALGRYVAVRRVGREEMAGVLAEG</sequence>
<dbReference type="InterPro" id="IPR036406">
    <property type="entry name" value="Coprogen_oxidase_aer_sf"/>
</dbReference>
<dbReference type="Proteomes" id="UP000294847">
    <property type="component" value="Chromosome 5"/>
</dbReference>
<dbReference type="PANTHER" id="PTHR10755:SF0">
    <property type="entry name" value="OXYGEN-DEPENDENT COPROPORPHYRINOGEN-III OXIDASE, MITOCHONDRIAL"/>
    <property type="match status" value="1"/>
</dbReference>
<evidence type="ECO:0000256" key="5">
    <source>
        <dbReference type="ARBA" id="ARBA00023002"/>
    </source>
</evidence>
<evidence type="ECO:0000313" key="10">
    <source>
        <dbReference type="Proteomes" id="UP000294847"/>
    </source>
</evidence>
<dbReference type="GO" id="GO:0005737">
    <property type="term" value="C:cytoplasm"/>
    <property type="evidence" value="ECO:0007669"/>
    <property type="project" value="TreeGrafter"/>
</dbReference>
<dbReference type="NCBIfam" id="NF003727">
    <property type="entry name" value="PRK05330.1"/>
    <property type="match status" value="1"/>
</dbReference>
<comment type="subunit">
    <text evidence="3">Homodimer.</text>
</comment>
<feature type="compositionally biased region" description="Low complexity" evidence="8">
    <location>
        <begin position="438"/>
        <end position="452"/>
    </location>
</feature>
<gene>
    <name evidence="9" type="ORF">PoMZ_10996</name>
</gene>
<organism evidence="9 10">
    <name type="scientific">Pyricularia oryzae</name>
    <name type="common">Rice blast fungus</name>
    <name type="synonym">Magnaporthe oryzae</name>
    <dbReference type="NCBI Taxonomy" id="318829"/>
    <lineage>
        <taxon>Eukaryota</taxon>
        <taxon>Fungi</taxon>
        <taxon>Dikarya</taxon>
        <taxon>Ascomycota</taxon>
        <taxon>Pezizomycotina</taxon>
        <taxon>Sordariomycetes</taxon>
        <taxon>Sordariomycetidae</taxon>
        <taxon>Magnaporthales</taxon>
        <taxon>Pyriculariaceae</taxon>
        <taxon>Pyricularia</taxon>
    </lineage>
</organism>